<dbReference type="Proteomes" id="UP000595446">
    <property type="component" value="Chromosome"/>
</dbReference>
<evidence type="ECO:0000313" key="1">
    <source>
        <dbReference type="EMBL" id="BCO34870.1"/>
    </source>
</evidence>
<dbReference type="SUPFAM" id="SSF55961">
    <property type="entry name" value="Bet v1-like"/>
    <property type="match status" value="1"/>
</dbReference>
<accession>A0A2I3EK97</accession>
<evidence type="ECO:0000313" key="2">
    <source>
        <dbReference type="Proteomes" id="UP000595446"/>
    </source>
</evidence>
<sequence length="237" mass="27172">MAAVWMTVQYLVRVRPWMYTWGADPDEVSAALPGDELVGAAVPRTTRAVTIDAPAEMVWKWLVQIGEGRGGFYSYSWLERAVGARIHNAQTVHPEWQHAQIGDPIWLARRYGDIACLNVVALKPNSHLVLLSEEDFARVRRGGKARGAWAFYLERTNGRTRLVARSSGGEVGHFVFDVVHFVMEQKMLRSIRHRAEQTFREHIQANSHLTRLSEKRCQQASLRRNTRYRNLKHTEAQ</sequence>
<dbReference type="EMBL" id="AP024237">
    <property type="protein sequence ID" value="BCO34870.1"/>
    <property type="molecule type" value="Genomic_DNA"/>
</dbReference>
<proteinExistence type="predicted"/>
<dbReference type="AlphaFoldDB" id="A0A2I3EK97"/>
<dbReference type="STRING" id="110505.ACT16_21010"/>
<reference evidence="1 2" key="1">
    <citation type="submission" date="2020-12" db="EMBL/GenBank/DDBJ databases">
        <title>Complete genome sequence of Mycobacterium heckeshornense JCM 15655T, closely related to a pathogenic non-tuberculous mycobacterial species Mycobacterium xenopi.</title>
        <authorList>
            <person name="Yoshida M."/>
            <person name="Fukano H."/>
            <person name="Asakura T."/>
            <person name="Suzuki M."/>
            <person name="Hoshino Y."/>
        </authorList>
    </citation>
    <scope>NUCLEOTIDE SEQUENCE [LARGE SCALE GENOMIC DNA]</scope>
    <source>
        <strain evidence="1 2">JCM 15655</strain>
    </source>
</reference>
<gene>
    <name evidence="1" type="ORF">MHEC_13030</name>
</gene>
<organism evidence="1 2">
    <name type="scientific">Mycobacterium heckeshornense</name>
    <dbReference type="NCBI Taxonomy" id="110505"/>
    <lineage>
        <taxon>Bacteria</taxon>
        <taxon>Bacillati</taxon>
        <taxon>Actinomycetota</taxon>
        <taxon>Actinomycetes</taxon>
        <taxon>Mycobacteriales</taxon>
        <taxon>Mycobacteriaceae</taxon>
        <taxon>Mycobacterium</taxon>
    </lineage>
</organism>
<keyword evidence="2" id="KW-1185">Reference proteome</keyword>
<name>A0A2I3EK97_9MYCO</name>
<protein>
    <submittedName>
        <fullName evidence="1">Uncharacterized protein</fullName>
    </submittedName>
</protein>